<feature type="non-terminal residue" evidence="2">
    <location>
        <position position="114"/>
    </location>
</feature>
<proteinExistence type="predicted"/>
<feature type="compositionally biased region" description="Polar residues" evidence="1">
    <location>
        <begin position="12"/>
        <end position="25"/>
    </location>
</feature>
<keyword evidence="3" id="KW-1185">Reference proteome</keyword>
<accession>A0A8J9VJP3</accession>
<organism evidence="2 3">
    <name type="scientific">Brenthis ino</name>
    <name type="common">lesser marbled fritillary</name>
    <dbReference type="NCBI Taxonomy" id="405034"/>
    <lineage>
        <taxon>Eukaryota</taxon>
        <taxon>Metazoa</taxon>
        <taxon>Ecdysozoa</taxon>
        <taxon>Arthropoda</taxon>
        <taxon>Hexapoda</taxon>
        <taxon>Insecta</taxon>
        <taxon>Pterygota</taxon>
        <taxon>Neoptera</taxon>
        <taxon>Endopterygota</taxon>
        <taxon>Lepidoptera</taxon>
        <taxon>Glossata</taxon>
        <taxon>Ditrysia</taxon>
        <taxon>Papilionoidea</taxon>
        <taxon>Nymphalidae</taxon>
        <taxon>Heliconiinae</taxon>
        <taxon>Argynnini</taxon>
        <taxon>Brenthis</taxon>
    </lineage>
</organism>
<dbReference type="EMBL" id="OV170222">
    <property type="protein sequence ID" value="CAH0720730.1"/>
    <property type="molecule type" value="Genomic_DNA"/>
</dbReference>
<dbReference type="AlphaFoldDB" id="A0A8J9VJP3"/>
<evidence type="ECO:0000256" key="1">
    <source>
        <dbReference type="SAM" id="MobiDB-lite"/>
    </source>
</evidence>
<sequence length="114" mass="12626">MKDVREDVATNGHGTQFGSDGNSHGESGRLLVFGGKALHHINFNRPRKKLVQFNDEKGVSKVRIRFSGSYKDPPSFGSSFTSCNAELSTNFVSEESTDPDRKFTNAKVYLKVNV</sequence>
<dbReference type="Proteomes" id="UP000838878">
    <property type="component" value="Chromosome 2"/>
</dbReference>
<feature type="region of interest" description="Disordered" evidence="1">
    <location>
        <begin position="1"/>
        <end position="25"/>
    </location>
</feature>
<gene>
    <name evidence="2" type="ORF">BINO364_LOCUS6925</name>
</gene>
<protein>
    <submittedName>
        <fullName evidence="2">Uncharacterized protein</fullName>
    </submittedName>
</protein>
<reference evidence="2" key="1">
    <citation type="submission" date="2021-12" db="EMBL/GenBank/DDBJ databases">
        <authorList>
            <person name="Martin H S."/>
        </authorList>
    </citation>
    <scope>NUCLEOTIDE SEQUENCE</scope>
</reference>
<name>A0A8J9VJP3_9NEOP</name>
<evidence type="ECO:0000313" key="2">
    <source>
        <dbReference type="EMBL" id="CAH0720730.1"/>
    </source>
</evidence>
<evidence type="ECO:0000313" key="3">
    <source>
        <dbReference type="Proteomes" id="UP000838878"/>
    </source>
</evidence>